<reference evidence="3" key="3">
    <citation type="submission" date="2025-09" db="UniProtKB">
        <authorList>
            <consortium name="Ensembl"/>
        </authorList>
    </citation>
    <scope>IDENTIFICATION</scope>
</reference>
<dbReference type="STRING" id="8840.ENSAPLP00000019043"/>
<reference evidence="3" key="2">
    <citation type="submission" date="2025-08" db="UniProtKB">
        <authorList>
            <consortium name="Ensembl"/>
        </authorList>
    </citation>
    <scope>IDENTIFICATION</scope>
</reference>
<feature type="compositionally biased region" description="Low complexity" evidence="1">
    <location>
        <begin position="600"/>
        <end position="613"/>
    </location>
</feature>
<dbReference type="AlphaFoldDB" id="A0A493SZV3"/>
<evidence type="ECO:0000256" key="2">
    <source>
        <dbReference type="SAM" id="SignalP"/>
    </source>
</evidence>
<evidence type="ECO:0000313" key="3">
    <source>
        <dbReference type="Ensembl" id="ENSAPLP00000019043.1"/>
    </source>
</evidence>
<keyword evidence="4" id="KW-1185">Reference proteome</keyword>
<feature type="compositionally biased region" description="Basic and acidic residues" evidence="1">
    <location>
        <begin position="662"/>
        <end position="671"/>
    </location>
</feature>
<accession>A0A493SZV3</accession>
<feature type="region of interest" description="Disordered" evidence="1">
    <location>
        <begin position="572"/>
        <end position="698"/>
    </location>
</feature>
<dbReference type="Ensembl" id="ENSAPLT00000024737.1">
    <property type="protein sequence ID" value="ENSAPLP00000019043.1"/>
    <property type="gene ID" value="ENSAPLG00000017284.1"/>
</dbReference>
<name>A0A493SZV3_ANAPP</name>
<feature type="compositionally biased region" description="Low complexity" evidence="1">
    <location>
        <begin position="457"/>
        <end position="470"/>
    </location>
</feature>
<sequence>MAVPMAFFAPVLLFIGLGPHLATAHGPTGNGGEPGGWWGQGQHAPVMAAKGRMRGHVPCLGAASNGAVGRAGLCRDIPLAVWGPSWELEHCWPCGCQPHALPPHSLQPHISGSHGAPSTEGRGSLAIGAAPRLPAKAQLRAPRRCQTRPCGCRGGCGRAGPWAPRACPVRSPPFPSPWQCHTYVGPGGGRLLARIGAPAAAAAFGKPSCGLPSGQISGFQINAAPLLSPGLAAGPPFPHAEATRVRHTVARLHDLSGVTKWQTHVSSGKTCSQRARWRSILHRQPQPAPSGAPGCAGRVLCLEPDFVLFCFVFFNQFGVQTLAEPRRSQRCRQARGAAVRSGQEEPSTDAGGRGAELALLQRKTWGWHGPWATRKRKVTGGFCPCRGGVRPVQRGVHDLQVGQQGDAHRQLLPLLLVRDQVAHAGVQALPVGPGGQRRLPLQQERDHPVPAFPRPPQRQCQRPDPGDPQQAHGAAGPRETGGSRQPDHPQHEQQPAAADLELPVPQGAVPGARRQVQEQQGHQLDRARGEGRHLLLPQRGLREVLHLLRAQQDQQLLRQHPALERVERPCGLGQKHHQQGSRGGAAAEVLDPHGSRPHRLLPAAAGPRRPAGAHGEGLGHPHAPDPQPQQELRRALHHPQRELSGMGWSPQRHAGELQAQLQREHLPRERAALQGEPRAPVGWQQPPAGGARGPGWAP</sequence>
<reference evidence="3 4" key="1">
    <citation type="submission" date="2017-10" db="EMBL/GenBank/DDBJ databases">
        <title>A new Pekin duck reference genome.</title>
        <authorList>
            <person name="Hou Z.-C."/>
            <person name="Zhou Z.-K."/>
            <person name="Zhu F."/>
            <person name="Hou S.-S."/>
        </authorList>
    </citation>
    <scope>NUCLEOTIDE SEQUENCE [LARGE SCALE GENOMIC DNA]</scope>
</reference>
<feature type="signal peptide" evidence="2">
    <location>
        <begin position="1"/>
        <end position="24"/>
    </location>
</feature>
<evidence type="ECO:0000313" key="4">
    <source>
        <dbReference type="Proteomes" id="UP000016666"/>
    </source>
</evidence>
<organism evidence="3 4">
    <name type="scientific">Anas platyrhynchos platyrhynchos</name>
    <name type="common">Northern mallard</name>
    <dbReference type="NCBI Taxonomy" id="8840"/>
    <lineage>
        <taxon>Eukaryota</taxon>
        <taxon>Metazoa</taxon>
        <taxon>Chordata</taxon>
        <taxon>Craniata</taxon>
        <taxon>Vertebrata</taxon>
        <taxon>Euteleostomi</taxon>
        <taxon>Archelosauria</taxon>
        <taxon>Archosauria</taxon>
        <taxon>Dinosauria</taxon>
        <taxon>Saurischia</taxon>
        <taxon>Theropoda</taxon>
        <taxon>Coelurosauria</taxon>
        <taxon>Aves</taxon>
        <taxon>Neognathae</taxon>
        <taxon>Galloanserae</taxon>
        <taxon>Anseriformes</taxon>
        <taxon>Anatidae</taxon>
        <taxon>Anatinae</taxon>
        <taxon>Anas</taxon>
    </lineage>
</organism>
<feature type="region of interest" description="Disordered" evidence="1">
    <location>
        <begin position="446"/>
        <end position="495"/>
    </location>
</feature>
<protein>
    <submittedName>
        <fullName evidence="3">Uncharacterized protein</fullName>
    </submittedName>
</protein>
<feature type="region of interest" description="Disordered" evidence="1">
    <location>
        <begin position="511"/>
        <end position="531"/>
    </location>
</feature>
<keyword evidence="2" id="KW-0732">Signal</keyword>
<feature type="chain" id="PRO_5019734618" evidence="2">
    <location>
        <begin position="25"/>
        <end position="698"/>
    </location>
</feature>
<proteinExistence type="predicted"/>
<evidence type="ECO:0000256" key="1">
    <source>
        <dbReference type="SAM" id="MobiDB-lite"/>
    </source>
</evidence>
<dbReference type="Proteomes" id="UP000016666">
    <property type="component" value="Chromosome 10"/>
</dbReference>
<feature type="compositionally biased region" description="Low complexity" evidence="1">
    <location>
        <begin position="682"/>
        <end position="698"/>
    </location>
</feature>